<organism evidence="3 4">
    <name type="scientific">Colocasia esculenta</name>
    <name type="common">Wild taro</name>
    <name type="synonym">Arum esculentum</name>
    <dbReference type="NCBI Taxonomy" id="4460"/>
    <lineage>
        <taxon>Eukaryota</taxon>
        <taxon>Viridiplantae</taxon>
        <taxon>Streptophyta</taxon>
        <taxon>Embryophyta</taxon>
        <taxon>Tracheophyta</taxon>
        <taxon>Spermatophyta</taxon>
        <taxon>Magnoliopsida</taxon>
        <taxon>Liliopsida</taxon>
        <taxon>Araceae</taxon>
        <taxon>Aroideae</taxon>
        <taxon>Colocasieae</taxon>
        <taxon>Colocasia</taxon>
    </lineage>
</organism>
<evidence type="ECO:0000256" key="1">
    <source>
        <dbReference type="SAM" id="Phobius"/>
    </source>
</evidence>
<dbReference type="PANTHER" id="PTHR43689">
    <property type="entry name" value="HYDROLASE"/>
    <property type="match status" value="1"/>
</dbReference>
<evidence type="ECO:0000313" key="4">
    <source>
        <dbReference type="Proteomes" id="UP000652761"/>
    </source>
</evidence>
<dbReference type="OrthoDB" id="19657at2759"/>
<dbReference type="SUPFAM" id="SSF53474">
    <property type="entry name" value="alpha/beta-Hydrolases"/>
    <property type="match status" value="1"/>
</dbReference>
<sequence length="662" mass="72087">MAAGKRKLETLRRALRTVFFMVSLVVSLLVVSAPVIVAMGDVTMSMVLVSWFACARCYGVKEHLERYDFRSSLMDIPLLSVVRSLMITCVYSLCDGPGISHGPYLGTVTLCSLGSLIILSAKAFVFAPVLEMESEDTSPLVLAYKNVFSGLAKSPRSPTPLKGRALKSDSEAKRKGMITDEGDLPISLLADIDSLFVACQGIILHYKISVVETLHSFSLTSSPFPESNLNCSPPPLSPGKLIYNRSLAVSSRMQNHIRRSFSSNFQTSSLYAPLLADSAISPTFSFDEIPSLSLDDTICDICLPKCASLEVGDIQGGKFGVVLVHGFGGGVFSWRHIMDSLARQVGCAVVAFDRPGWGLSSRPHRKDWEDRQLANPYGLESQVDLLLSFCSVMEFSSVVLVGHDDGGLLALKAAGKARTFKSSTVEVKGVVLLNVSISRELVPSFARILLHTSLGQKHMVRPLLRAEITQVIYRHAWYDAIKLTTDVMNLYKRLVAISGCGHLPHEECPEALLGALSPFISKLLSSTETLQEQPHSRTPTSQAAHESLKTRLRKKGFLFGDFSPVSLPPSELRLFSSPQLPPSSRRAQRRGPLAAAAAAARVGGSCPSRGRGGLFLSSFPFFSPTFFFFLFYTLQGGLAQRRPSARRPPWLTALLKAGEAGI</sequence>
<keyword evidence="1" id="KW-0812">Transmembrane</keyword>
<dbReference type="Pfam" id="PF12697">
    <property type="entry name" value="Abhydrolase_6"/>
    <property type="match status" value="1"/>
</dbReference>
<dbReference type="Proteomes" id="UP000652761">
    <property type="component" value="Unassembled WGS sequence"/>
</dbReference>
<evidence type="ECO:0000313" key="3">
    <source>
        <dbReference type="EMBL" id="MQL91377.1"/>
    </source>
</evidence>
<keyword evidence="4" id="KW-1185">Reference proteome</keyword>
<dbReference type="InterPro" id="IPR029058">
    <property type="entry name" value="AB_hydrolase_fold"/>
</dbReference>
<dbReference type="InterPro" id="IPR000073">
    <property type="entry name" value="AB_hydrolase_1"/>
</dbReference>
<name>A0A843VA03_COLES</name>
<evidence type="ECO:0000259" key="2">
    <source>
        <dbReference type="Pfam" id="PF12697"/>
    </source>
</evidence>
<feature type="transmembrane region" description="Helical" evidence="1">
    <location>
        <begin position="14"/>
        <end position="36"/>
    </location>
</feature>
<protein>
    <recommendedName>
        <fullName evidence="2">AB hydrolase-1 domain-containing protein</fullName>
    </recommendedName>
</protein>
<dbReference type="Gene3D" id="3.40.50.1820">
    <property type="entry name" value="alpha/beta hydrolase"/>
    <property type="match status" value="1"/>
</dbReference>
<feature type="transmembrane region" description="Helical" evidence="1">
    <location>
        <begin position="614"/>
        <end position="634"/>
    </location>
</feature>
<dbReference type="AlphaFoldDB" id="A0A843VA03"/>
<accession>A0A843VA03</accession>
<dbReference type="PANTHER" id="PTHR43689:SF8">
    <property type="entry name" value="ALPHA_BETA-HYDROLASES SUPERFAMILY PROTEIN"/>
    <property type="match status" value="1"/>
</dbReference>
<comment type="caution">
    <text evidence="3">The sequence shown here is derived from an EMBL/GenBank/DDBJ whole genome shotgun (WGS) entry which is preliminary data.</text>
</comment>
<gene>
    <name evidence="3" type="ORF">Taro_023989</name>
</gene>
<proteinExistence type="predicted"/>
<keyword evidence="1" id="KW-1133">Transmembrane helix</keyword>
<reference evidence="3" key="1">
    <citation type="submission" date="2017-07" db="EMBL/GenBank/DDBJ databases">
        <title>Taro Niue Genome Assembly and Annotation.</title>
        <authorList>
            <person name="Atibalentja N."/>
            <person name="Keating K."/>
            <person name="Fields C.J."/>
        </authorList>
    </citation>
    <scope>NUCLEOTIDE SEQUENCE</scope>
    <source>
        <strain evidence="3">Niue_2</strain>
        <tissue evidence="3">Leaf</tissue>
    </source>
</reference>
<feature type="domain" description="AB hydrolase-1" evidence="2">
    <location>
        <begin position="321"/>
        <end position="477"/>
    </location>
</feature>
<dbReference type="EMBL" id="NMUH01001333">
    <property type="protein sequence ID" value="MQL91377.1"/>
    <property type="molecule type" value="Genomic_DNA"/>
</dbReference>
<keyword evidence="1" id="KW-0472">Membrane</keyword>